<feature type="chain" id="PRO_5045906525" description="Peptidase S1 domain-containing protein" evidence="7">
    <location>
        <begin position="20"/>
        <end position="259"/>
    </location>
</feature>
<feature type="signal peptide" evidence="7">
    <location>
        <begin position="1"/>
        <end position="19"/>
    </location>
</feature>
<evidence type="ECO:0000256" key="7">
    <source>
        <dbReference type="SAM" id="SignalP"/>
    </source>
</evidence>
<dbReference type="PANTHER" id="PTHR24276">
    <property type="entry name" value="POLYSERASE-RELATED"/>
    <property type="match status" value="1"/>
</dbReference>
<keyword evidence="4 6" id="KW-0720">Serine protease</keyword>
<evidence type="ECO:0000259" key="8">
    <source>
        <dbReference type="PROSITE" id="PS50240"/>
    </source>
</evidence>
<dbReference type="InterPro" id="IPR001254">
    <property type="entry name" value="Trypsin_dom"/>
</dbReference>
<keyword evidence="10" id="KW-1185">Reference proteome</keyword>
<keyword evidence="2 6" id="KW-0645">Protease</keyword>
<dbReference type="PROSITE" id="PS00135">
    <property type="entry name" value="TRYPSIN_SER"/>
    <property type="match status" value="1"/>
</dbReference>
<evidence type="ECO:0000256" key="6">
    <source>
        <dbReference type="RuleBase" id="RU363034"/>
    </source>
</evidence>
<dbReference type="InterPro" id="IPR043504">
    <property type="entry name" value="Peptidase_S1_PA_chymotrypsin"/>
</dbReference>
<gene>
    <name evidence="9" type="ORF">JYU34_022270</name>
</gene>
<proteinExistence type="inferred from homology"/>
<evidence type="ECO:0000256" key="4">
    <source>
        <dbReference type="ARBA" id="ARBA00022825"/>
    </source>
</evidence>
<sequence>MGAWALLLITASAAAAVAAVPTNRIVGGQDTIVEFFPSIVQVDFLSVSDGRWSQNCGGTILAPRYVLTAAHCLEGFDFPGASHRRIRAGSTYRNQGGTVIQVRSFLHHPEYRQRSRWDADIALMQLQQPLAFNARIQPASINAQGSELPDNFMVMHAGWGDTSTGGSPSEVLQEVVLYTVNNAECARRYEYGITENMICAGILDVGGQDACRGDSGGPMYFTDILVGVVSWGRGCGMAEYPGVSTKLSAYTDWIVANAV</sequence>
<dbReference type="SUPFAM" id="SSF50494">
    <property type="entry name" value="Trypsin-like serine proteases"/>
    <property type="match status" value="1"/>
</dbReference>
<dbReference type="Proteomes" id="UP000823941">
    <property type="component" value="Chromosome 31"/>
</dbReference>
<evidence type="ECO:0000313" key="10">
    <source>
        <dbReference type="Proteomes" id="UP000823941"/>
    </source>
</evidence>
<dbReference type="InterPro" id="IPR009003">
    <property type="entry name" value="Peptidase_S1_PA"/>
</dbReference>
<dbReference type="Pfam" id="PF00089">
    <property type="entry name" value="Trypsin"/>
    <property type="match status" value="1"/>
</dbReference>
<comment type="similarity">
    <text evidence="1">Belongs to the peptidase S1 family.</text>
</comment>
<dbReference type="InterPro" id="IPR033116">
    <property type="entry name" value="TRYPSIN_SER"/>
</dbReference>
<feature type="domain" description="Peptidase S1" evidence="8">
    <location>
        <begin position="25"/>
        <end position="259"/>
    </location>
</feature>
<dbReference type="SMART" id="SM00020">
    <property type="entry name" value="Tryp_SPc"/>
    <property type="match status" value="1"/>
</dbReference>
<dbReference type="Gene3D" id="2.40.10.10">
    <property type="entry name" value="Trypsin-like serine proteases"/>
    <property type="match status" value="1"/>
</dbReference>
<dbReference type="CDD" id="cd00190">
    <property type="entry name" value="Tryp_SPc"/>
    <property type="match status" value="1"/>
</dbReference>
<dbReference type="InterPro" id="IPR018114">
    <property type="entry name" value="TRYPSIN_HIS"/>
</dbReference>
<evidence type="ECO:0000256" key="3">
    <source>
        <dbReference type="ARBA" id="ARBA00022801"/>
    </source>
</evidence>
<keyword evidence="5" id="KW-1015">Disulfide bond</keyword>
<evidence type="ECO:0000313" key="9">
    <source>
        <dbReference type="EMBL" id="KAG7295268.1"/>
    </source>
</evidence>
<accession>A0ABQ7PUE2</accession>
<dbReference type="InterPro" id="IPR001314">
    <property type="entry name" value="Peptidase_S1A"/>
</dbReference>
<dbReference type="InterPro" id="IPR050430">
    <property type="entry name" value="Peptidase_S1"/>
</dbReference>
<dbReference type="PANTHER" id="PTHR24276:SF98">
    <property type="entry name" value="FI18310P1-RELATED"/>
    <property type="match status" value="1"/>
</dbReference>
<evidence type="ECO:0000256" key="2">
    <source>
        <dbReference type="ARBA" id="ARBA00022670"/>
    </source>
</evidence>
<keyword evidence="3 6" id="KW-0378">Hydrolase</keyword>
<dbReference type="PROSITE" id="PS50240">
    <property type="entry name" value="TRYPSIN_DOM"/>
    <property type="match status" value="1"/>
</dbReference>
<dbReference type="EMBL" id="JAHIBW010000031">
    <property type="protein sequence ID" value="KAG7295268.1"/>
    <property type="molecule type" value="Genomic_DNA"/>
</dbReference>
<reference evidence="9 10" key="1">
    <citation type="submission" date="2021-06" db="EMBL/GenBank/DDBJ databases">
        <title>A haploid diamondback moth (Plutella xylostella L.) genome assembly resolves 31 chromosomes and identifies a diamide resistance mutation.</title>
        <authorList>
            <person name="Ward C.M."/>
            <person name="Perry K.D."/>
            <person name="Baker G."/>
            <person name="Powis K."/>
            <person name="Heckel D.G."/>
            <person name="Baxter S.W."/>
        </authorList>
    </citation>
    <scope>NUCLEOTIDE SEQUENCE [LARGE SCALE GENOMIC DNA]</scope>
    <source>
        <strain evidence="9 10">LV</strain>
        <tissue evidence="9">Single pupa</tissue>
    </source>
</reference>
<evidence type="ECO:0000256" key="5">
    <source>
        <dbReference type="ARBA" id="ARBA00023157"/>
    </source>
</evidence>
<keyword evidence="7" id="KW-0732">Signal</keyword>
<dbReference type="PRINTS" id="PR00722">
    <property type="entry name" value="CHYMOTRYPSIN"/>
</dbReference>
<protein>
    <recommendedName>
        <fullName evidence="8">Peptidase S1 domain-containing protein</fullName>
    </recommendedName>
</protein>
<organism evidence="9 10">
    <name type="scientific">Plutella xylostella</name>
    <name type="common">Diamondback moth</name>
    <name type="synonym">Plutella maculipennis</name>
    <dbReference type="NCBI Taxonomy" id="51655"/>
    <lineage>
        <taxon>Eukaryota</taxon>
        <taxon>Metazoa</taxon>
        <taxon>Ecdysozoa</taxon>
        <taxon>Arthropoda</taxon>
        <taxon>Hexapoda</taxon>
        <taxon>Insecta</taxon>
        <taxon>Pterygota</taxon>
        <taxon>Neoptera</taxon>
        <taxon>Endopterygota</taxon>
        <taxon>Lepidoptera</taxon>
        <taxon>Glossata</taxon>
        <taxon>Ditrysia</taxon>
        <taxon>Yponomeutoidea</taxon>
        <taxon>Plutellidae</taxon>
        <taxon>Plutella</taxon>
    </lineage>
</organism>
<comment type="caution">
    <text evidence="9">The sequence shown here is derived from an EMBL/GenBank/DDBJ whole genome shotgun (WGS) entry which is preliminary data.</text>
</comment>
<dbReference type="PROSITE" id="PS00134">
    <property type="entry name" value="TRYPSIN_HIS"/>
    <property type="match status" value="1"/>
</dbReference>
<evidence type="ECO:0000256" key="1">
    <source>
        <dbReference type="ARBA" id="ARBA00007664"/>
    </source>
</evidence>
<name>A0ABQ7PUE2_PLUXY</name>